<dbReference type="Gene3D" id="1.10.357.10">
    <property type="entry name" value="Tetracycline Repressor, domain 2"/>
    <property type="match status" value="1"/>
</dbReference>
<dbReference type="InterPro" id="IPR036271">
    <property type="entry name" value="Tet_transcr_reg_TetR-rel_C_sf"/>
</dbReference>
<dbReference type="InterPro" id="IPR050109">
    <property type="entry name" value="HTH-type_TetR-like_transc_reg"/>
</dbReference>
<comment type="caution">
    <text evidence="7">The sequence shown here is derived from an EMBL/GenBank/DDBJ whole genome shotgun (WGS) entry which is preliminary data.</text>
</comment>
<sequence>MTEDTPTEILHATHSAVCKHGYADVTMQDIADETDLCKASLHYHYDGKHDLLVAYLDHLYDQFEDRIADPPGDTPAARLRGLVDELLTERPDAPAFQTALLEIKAQSPYDDAFRERLRRFDDAFADAVREVVEAGVDDGTFRADVDPDAVASFLTTHVNGVQTRHVAVGHSLDEAADAVDAYIDEALRAAAESSAAGPKAEGVGAGGATE</sequence>
<dbReference type="InterPro" id="IPR039538">
    <property type="entry name" value="BetI_C"/>
</dbReference>
<keyword evidence="1" id="KW-0678">Repressor</keyword>
<gene>
    <name evidence="7" type="ORF">OS889_12495</name>
</gene>
<dbReference type="RefSeq" id="WP_372390208.1">
    <property type="nucleotide sequence ID" value="NZ_JBGNYA010000001.1"/>
</dbReference>
<dbReference type="InterPro" id="IPR009057">
    <property type="entry name" value="Homeodomain-like_sf"/>
</dbReference>
<protein>
    <submittedName>
        <fullName evidence="7">TetR/AcrR family transcriptional regulator</fullName>
    </submittedName>
</protein>
<proteinExistence type="predicted"/>
<dbReference type="AlphaFoldDB" id="A0ABD5MI16"/>
<feature type="DNA-binding region" description="H-T-H motif" evidence="5">
    <location>
        <begin position="26"/>
        <end position="45"/>
    </location>
</feature>
<keyword evidence="8" id="KW-1185">Reference proteome</keyword>
<keyword evidence="4" id="KW-0804">Transcription</keyword>
<dbReference type="PANTHER" id="PTHR30055:SF234">
    <property type="entry name" value="HTH-TYPE TRANSCRIPTIONAL REGULATOR BETI"/>
    <property type="match status" value="1"/>
</dbReference>
<keyword evidence="2" id="KW-0805">Transcription regulation</keyword>
<evidence type="ECO:0000259" key="6">
    <source>
        <dbReference type="PROSITE" id="PS50977"/>
    </source>
</evidence>
<name>A0ABD5MI16_9EURY</name>
<keyword evidence="3 5" id="KW-0238">DNA-binding</keyword>
<dbReference type="Pfam" id="PF00440">
    <property type="entry name" value="TetR_N"/>
    <property type="match status" value="1"/>
</dbReference>
<feature type="domain" description="HTH tetR-type" evidence="6">
    <location>
        <begin position="3"/>
        <end position="63"/>
    </location>
</feature>
<evidence type="ECO:0000256" key="1">
    <source>
        <dbReference type="ARBA" id="ARBA00022491"/>
    </source>
</evidence>
<accession>A0ABD5MI16</accession>
<dbReference type="SUPFAM" id="SSF48498">
    <property type="entry name" value="Tetracyclin repressor-like, C-terminal domain"/>
    <property type="match status" value="1"/>
</dbReference>
<evidence type="ECO:0000256" key="4">
    <source>
        <dbReference type="ARBA" id="ARBA00023163"/>
    </source>
</evidence>
<dbReference type="PANTHER" id="PTHR30055">
    <property type="entry name" value="HTH-TYPE TRANSCRIPTIONAL REGULATOR RUTR"/>
    <property type="match status" value="1"/>
</dbReference>
<dbReference type="Proteomes" id="UP001570511">
    <property type="component" value="Unassembled WGS sequence"/>
</dbReference>
<dbReference type="SUPFAM" id="SSF46689">
    <property type="entry name" value="Homeodomain-like"/>
    <property type="match status" value="1"/>
</dbReference>
<evidence type="ECO:0000256" key="5">
    <source>
        <dbReference type="PROSITE-ProRule" id="PRU00335"/>
    </source>
</evidence>
<evidence type="ECO:0000256" key="2">
    <source>
        <dbReference type="ARBA" id="ARBA00023015"/>
    </source>
</evidence>
<dbReference type="GO" id="GO:0003677">
    <property type="term" value="F:DNA binding"/>
    <property type="evidence" value="ECO:0007669"/>
    <property type="project" value="UniProtKB-UniRule"/>
</dbReference>
<evidence type="ECO:0000313" key="7">
    <source>
        <dbReference type="EMBL" id="MFA1611825.1"/>
    </source>
</evidence>
<reference evidence="7 8" key="1">
    <citation type="submission" date="2024-08" db="EMBL/GenBank/DDBJ databases">
        <title>Halobellus sp. MBLA0158 whole genome sequence.</title>
        <authorList>
            <person name="Hwang C.Y."/>
            <person name="Cho E.-S."/>
            <person name="Seo M.-J."/>
        </authorList>
    </citation>
    <scope>NUCLEOTIDE SEQUENCE [LARGE SCALE GENOMIC DNA]</scope>
    <source>
        <strain evidence="7 8">MBLA0158</strain>
    </source>
</reference>
<evidence type="ECO:0000256" key="3">
    <source>
        <dbReference type="ARBA" id="ARBA00023125"/>
    </source>
</evidence>
<organism evidence="7 8">
    <name type="scientific">Halobellus rubicundus</name>
    <dbReference type="NCBI Taxonomy" id="2996466"/>
    <lineage>
        <taxon>Archaea</taxon>
        <taxon>Methanobacteriati</taxon>
        <taxon>Methanobacteriota</taxon>
        <taxon>Stenosarchaea group</taxon>
        <taxon>Halobacteria</taxon>
        <taxon>Halobacteriales</taxon>
        <taxon>Haloferacaceae</taxon>
        <taxon>Halobellus</taxon>
    </lineage>
</organism>
<dbReference type="EMBL" id="JBGNYA010000001">
    <property type="protein sequence ID" value="MFA1611825.1"/>
    <property type="molecule type" value="Genomic_DNA"/>
</dbReference>
<dbReference type="Pfam" id="PF13977">
    <property type="entry name" value="TetR_C_6"/>
    <property type="match status" value="1"/>
</dbReference>
<dbReference type="PROSITE" id="PS50977">
    <property type="entry name" value="HTH_TETR_2"/>
    <property type="match status" value="1"/>
</dbReference>
<dbReference type="InterPro" id="IPR001647">
    <property type="entry name" value="HTH_TetR"/>
</dbReference>
<evidence type="ECO:0000313" key="8">
    <source>
        <dbReference type="Proteomes" id="UP001570511"/>
    </source>
</evidence>